<evidence type="ECO:0000313" key="15">
    <source>
        <dbReference type="Proteomes" id="UP000266484"/>
    </source>
</evidence>
<dbReference type="PANTHER" id="PTHR47707">
    <property type="entry name" value="8-OXO-DGTP DIPHOSPHATASE"/>
    <property type="match status" value="1"/>
</dbReference>
<dbReference type="PRINTS" id="PR00502">
    <property type="entry name" value="NUDIXFAMILY"/>
</dbReference>
<name>A0A399T7T8_9MICO</name>
<keyword evidence="6" id="KW-0227">DNA damage</keyword>
<evidence type="ECO:0000256" key="11">
    <source>
        <dbReference type="ARBA" id="ARBA00038905"/>
    </source>
</evidence>
<proteinExistence type="inferred from homology"/>
<dbReference type="InterPro" id="IPR047127">
    <property type="entry name" value="MutT-like"/>
</dbReference>
<keyword evidence="8" id="KW-0460">Magnesium</keyword>
<dbReference type="PROSITE" id="PS51462">
    <property type="entry name" value="NUDIX"/>
    <property type="match status" value="1"/>
</dbReference>
<dbReference type="InterPro" id="IPR015797">
    <property type="entry name" value="NUDIX_hydrolase-like_dom_sf"/>
</dbReference>
<keyword evidence="9" id="KW-0234">DNA repair</keyword>
<evidence type="ECO:0000313" key="14">
    <source>
        <dbReference type="EMBL" id="RIJ50945.1"/>
    </source>
</evidence>
<evidence type="ECO:0000256" key="5">
    <source>
        <dbReference type="ARBA" id="ARBA00022723"/>
    </source>
</evidence>
<gene>
    <name evidence="14" type="ORF">DZG00_10775</name>
</gene>
<evidence type="ECO:0000256" key="2">
    <source>
        <dbReference type="ARBA" id="ARBA00005582"/>
    </source>
</evidence>
<dbReference type="SUPFAM" id="SSF55811">
    <property type="entry name" value="Nudix"/>
    <property type="match status" value="1"/>
</dbReference>
<evidence type="ECO:0000256" key="1">
    <source>
        <dbReference type="ARBA" id="ARBA00001946"/>
    </source>
</evidence>
<dbReference type="GO" id="GO:0006281">
    <property type="term" value="P:DNA repair"/>
    <property type="evidence" value="ECO:0007669"/>
    <property type="project" value="UniProtKB-KW"/>
</dbReference>
<keyword evidence="5" id="KW-0479">Metal-binding</keyword>
<dbReference type="PANTHER" id="PTHR47707:SF1">
    <property type="entry name" value="NUDIX HYDROLASE FAMILY PROTEIN"/>
    <property type="match status" value="1"/>
</dbReference>
<dbReference type="InterPro" id="IPR020476">
    <property type="entry name" value="Nudix_hydrolase"/>
</dbReference>
<dbReference type="GO" id="GO:0044716">
    <property type="term" value="F:8-oxo-GDP phosphatase activity"/>
    <property type="evidence" value="ECO:0007669"/>
    <property type="project" value="TreeGrafter"/>
</dbReference>
<dbReference type="RefSeq" id="WP_119382232.1">
    <property type="nucleotide sequence ID" value="NZ_QWGT01000160.1"/>
</dbReference>
<protein>
    <recommendedName>
        <fullName evidence="11">8-oxo-dGTP diphosphatase</fullName>
        <ecNumber evidence="11">3.6.1.55</ecNumber>
    </recommendedName>
</protein>
<keyword evidence="4" id="KW-0235">DNA replication</keyword>
<keyword evidence="3" id="KW-0515">Mutator protein</keyword>
<dbReference type="GO" id="GO:0008413">
    <property type="term" value="F:8-oxo-7,8-dihydroguanosine triphosphate pyrophosphatase activity"/>
    <property type="evidence" value="ECO:0007669"/>
    <property type="project" value="TreeGrafter"/>
</dbReference>
<evidence type="ECO:0000256" key="6">
    <source>
        <dbReference type="ARBA" id="ARBA00022763"/>
    </source>
</evidence>
<dbReference type="InterPro" id="IPR020084">
    <property type="entry name" value="NUDIX_hydrolase_CS"/>
</dbReference>
<evidence type="ECO:0000256" key="8">
    <source>
        <dbReference type="ARBA" id="ARBA00022842"/>
    </source>
</evidence>
<dbReference type="GO" id="GO:0044715">
    <property type="term" value="F:8-oxo-dGDP phosphatase activity"/>
    <property type="evidence" value="ECO:0007669"/>
    <property type="project" value="TreeGrafter"/>
</dbReference>
<evidence type="ECO:0000256" key="3">
    <source>
        <dbReference type="ARBA" id="ARBA00022457"/>
    </source>
</evidence>
<dbReference type="GO" id="GO:0006260">
    <property type="term" value="P:DNA replication"/>
    <property type="evidence" value="ECO:0007669"/>
    <property type="project" value="UniProtKB-KW"/>
</dbReference>
<keyword evidence="15" id="KW-1185">Reference proteome</keyword>
<dbReference type="InterPro" id="IPR000086">
    <property type="entry name" value="NUDIX_hydrolase_dom"/>
</dbReference>
<dbReference type="GO" id="GO:0035539">
    <property type="term" value="F:8-oxo-7,8-dihydrodeoxyguanosine triphosphate pyrophosphatase activity"/>
    <property type="evidence" value="ECO:0007669"/>
    <property type="project" value="UniProtKB-EC"/>
</dbReference>
<reference evidence="14 15" key="1">
    <citation type="submission" date="2018-08" db="EMBL/GenBank/DDBJ databases">
        <title>Genome Sequence of Clavibacter michiganensis Subspecies type strains, and the Atypical Peach-Colored Strains Isolated from Tomato.</title>
        <authorList>
            <person name="Osdaghi E."/>
            <person name="Portier P."/>
            <person name="Briand M."/>
            <person name="Jacques M.-A."/>
        </authorList>
    </citation>
    <scope>NUCLEOTIDE SEQUENCE [LARGE SCALE GENOMIC DNA]</scope>
    <source>
        <strain evidence="14 15">CFBP 8615</strain>
    </source>
</reference>
<evidence type="ECO:0000256" key="4">
    <source>
        <dbReference type="ARBA" id="ARBA00022705"/>
    </source>
</evidence>
<dbReference type="CDD" id="cd03425">
    <property type="entry name" value="NUDIX_MutT_NudA_like"/>
    <property type="match status" value="1"/>
</dbReference>
<dbReference type="PROSITE" id="PS00893">
    <property type="entry name" value="NUDIX_BOX"/>
    <property type="match status" value="1"/>
</dbReference>
<dbReference type="AlphaFoldDB" id="A0A399T7T8"/>
<dbReference type="Gene3D" id="3.90.79.10">
    <property type="entry name" value="Nucleoside Triphosphate Pyrophosphohydrolase"/>
    <property type="match status" value="1"/>
</dbReference>
<evidence type="ECO:0000256" key="12">
    <source>
        <dbReference type="RuleBase" id="RU003476"/>
    </source>
</evidence>
<evidence type="ECO:0000256" key="9">
    <source>
        <dbReference type="ARBA" id="ARBA00023204"/>
    </source>
</evidence>
<dbReference type="OrthoDB" id="9804442at2"/>
<comment type="catalytic activity">
    <reaction evidence="10">
        <text>8-oxo-dGTP + H2O = 8-oxo-dGMP + diphosphate + H(+)</text>
        <dbReference type="Rhea" id="RHEA:31575"/>
        <dbReference type="ChEBI" id="CHEBI:15377"/>
        <dbReference type="ChEBI" id="CHEBI:15378"/>
        <dbReference type="ChEBI" id="CHEBI:33019"/>
        <dbReference type="ChEBI" id="CHEBI:63224"/>
        <dbReference type="ChEBI" id="CHEBI:77896"/>
        <dbReference type="EC" id="3.6.1.55"/>
    </reaction>
</comment>
<dbReference type="Proteomes" id="UP000266484">
    <property type="component" value="Unassembled WGS sequence"/>
</dbReference>
<dbReference type="EC" id="3.6.1.55" evidence="11"/>
<organism evidence="14 15">
    <name type="scientific">Clavibacter lycopersici</name>
    <dbReference type="NCBI Taxonomy" id="2301718"/>
    <lineage>
        <taxon>Bacteria</taxon>
        <taxon>Bacillati</taxon>
        <taxon>Actinomycetota</taxon>
        <taxon>Actinomycetes</taxon>
        <taxon>Micrococcales</taxon>
        <taxon>Microbacteriaceae</taxon>
        <taxon>Clavibacter</taxon>
    </lineage>
</organism>
<evidence type="ECO:0000256" key="7">
    <source>
        <dbReference type="ARBA" id="ARBA00022801"/>
    </source>
</evidence>
<dbReference type="EMBL" id="QWGT01000160">
    <property type="protein sequence ID" value="RIJ50945.1"/>
    <property type="molecule type" value="Genomic_DNA"/>
</dbReference>
<feature type="domain" description="Nudix hydrolase" evidence="13">
    <location>
        <begin position="1"/>
        <end position="127"/>
    </location>
</feature>
<dbReference type="GO" id="GO:0046872">
    <property type="term" value="F:metal ion binding"/>
    <property type="evidence" value="ECO:0007669"/>
    <property type="project" value="UniProtKB-KW"/>
</dbReference>
<comment type="cofactor">
    <cofactor evidence="1">
        <name>Mg(2+)</name>
        <dbReference type="ChEBI" id="CHEBI:18420"/>
    </cofactor>
</comment>
<sequence>MAGLEVVAAVMVRDGRALACRRAAHKPGAGTWEFPGGKVEPGETPEAALAREIREELGVVVTVGALVDRSEVPVGDRVIDLACYRVDPVGPLPTASTDHDELRWVPLGELGALGWSAPDLPAVRRLVAEESSASGEPDWVIDLSAPRPPRDPEHDRHAAALQELTRGHRVDLPVLEDAVRAAHRAGLDEHRIAQAAGLTLQHVRGLRA</sequence>
<evidence type="ECO:0000259" key="13">
    <source>
        <dbReference type="PROSITE" id="PS51462"/>
    </source>
</evidence>
<keyword evidence="7 12" id="KW-0378">Hydrolase</keyword>
<accession>A0A399T7T8</accession>
<comment type="similarity">
    <text evidence="2 12">Belongs to the Nudix hydrolase family.</text>
</comment>
<comment type="caution">
    <text evidence="14">The sequence shown here is derived from an EMBL/GenBank/DDBJ whole genome shotgun (WGS) entry which is preliminary data.</text>
</comment>
<dbReference type="Pfam" id="PF00293">
    <property type="entry name" value="NUDIX"/>
    <property type="match status" value="1"/>
</dbReference>
<evidence type="ECO:0000256" key="10">
    <source>
        <dbReference type="ARBA" id="ARBA00035861"/>
    </source>
</evidence>